<dbReference type="OrthoDB" id="9791602at2"/>
<gene>
    <name evidence="2" type="ORF">Dpo_19c00300</name>
</gene>
<dbReference type="Pfam" id="PF00903">
    <property type="entry name" value="Glyoxalase"/>
    <property type="match status" value="1"/>
</dbReference>
<reference evidence="2 3" key="1">
    <citation type="journal article" date="2013" name="Genome Announc.">
        <title>Draft Genome Sequence of Desulfotignum phosphitoxidans DSM 13687 Strain FiPS-3.</title>
        <authorList>
            <person name="Poehlein A."/>
            <person name="Daniel R."/>
            <person name="Simeonova D.D."/>
        </authorList>
    </citation>
    <scope>NUCLEOTIDE SEQUENCE [LARGE SCALE GENOMIC DNA]</scope>
    <source>
        <strain evidence="2 3">DSM 13687</strain>
    </source>
</reference>
<protein>
    <submittedName>
        <fullName evidence="2">Glyoxalase/bleomycin resistance protein</fullName>
    </submittedName>
</protein>
<accession>S0FRE3</accession>
<dbReference type="InterPro" id="IPR004360">
    <property type="entry name" value="Glyas_Fos-R_dOase_dom"/>
</dbReference>
<dbReference type="AlphaFoldDB" id="S0FRE3"/>
<dbReference type="EMBL" id="APJX01000019">
    <property type="protein sequence ID" value="EMS77255.1"/>
    <property type="molecule type" value="Genomic_DNA"/>
</dbReference>
<evidence type="ECO:0000313" key="3">
    <source>
        <dbReference type="Proteomes" id="UP000014216"/>
    </source>
</evidence>
<dbReference type="Gene3D" id="3.10.180.10">
    <property type="entry name" value="2,3-Dihydroxybiphenyl 1,2-Dioxygenase, domain 1"/>
    <property type="match status" value="1"/>
</dbReference>
<keyword evidence="3" id="KW-1185">Reference proteome</keyword>
<dbReference type="PROSITE" id="PS51819">
    <property type="entry name" value="VOC"/>
    <property type="match status" value="1"/>
</dbReference>
<organism evidence="2 3">
    <name type="scientific">Desulfotignum phosphitoxidans DSM 13687</name>
    <dbReference type="NCBI Taxonomy" id="1286635"/>
    <lineage>
        <taxon>Bacteria</taxon>
        <taxon>Pseudomonadati</taxon>
        <taxon>Thermodesulfobacteriota</taxon>
        <taxon>Desulfobacteria</taxon>
        <taxon>Desulfobacterales</taxon>
        <taxon>Desulfobacteraceae</taxon>
        <taxon>Desulfotignum</taxon>
    </lineage>
</organism>
<dbReference type="InterPro" id="IPR029068">
    <property type="entry name" value="Glyas_Bleomycin-R_OHBP_Dase"/>
</dbReference>
<evidence type="ECO:0000259" key="1">
    <source>
        <dbReference type="PROSITE" id="PS51819"/>
    </source>
</evidence>
<name>S0FRE3_9BACT</name>
<sequence length="131" mass="14697">MTNQPASGQNSHGLQAEIVCANTILYCEKWPETVAFYQTGLQLPVTVSKDWFVEFRLTDTARLSIADAGRTTRNTSRGQGHLITFQVKDMKKTRSRLCRAGLNPTPVTTHAWGAKVMYLTDPEGNCLEFWC</sequence>
<proteinExistence type="predicted"/>
<evidence type="ECO:0000313" key="2">
    <source>
        <dbReference type="EMBL" id="EMS77255.1"/>
    </source>
</evidence>
<feature type="domain" description="VOC" evidence="1">
    <location>
        <begin position="17"/>
        <end position="131"/>
    </location>
</feature>
<comment type="caution">
    <text evidence="2">The sequence shown here is derived from an EMBL/GenBank/DDBJ whole genome shotgun (WGS) entry which is preliminary data.</text>
</comment>
<dbReference type="SUPFAM" id="SSF54593">
    <property type="entry name" value="Glyoxalase/Bleomycin resistance protein/Dihydroxybiphenyl dioxygenase"/>
    <property type="match status" value="1"/>
</dbReference>
<dbReference type="InterPro" id="IPR037523">
    <property type="entry name" value="VOC_core"/>
</dbReference>
<dbReference type="Proteomes" id="UP000014216">
    <property type="component" value="Unassembled WGS sequence"/>
</dbReference>
<dbReference type="RefSeq" id="WP_006968776.1">
    <property type="nucleotide sequence ID" value="NZ_APJX01000019.1"/>
</dbReference>